<dbReference type="AlphaFoldDB" id="A0A0D6MPJ6"/>
<protein>
    <recommendedName>
        <fullName evidence="1">HTH cro/C1-type domain-containing protein</fullName>
    </recommendedName>
</protein>
<dbReference type="EMBL" id="BALE01000041">
    <property type="protein sequence ID" value="GAN55223.1"/>
    <property type="molecule type" value="Genomic_DNA"/>
</dbReference>
<evidence type="ECO:0000259" key="1">
    <source>
        <dbReference type="PROSITE" id="PS50943"/>
    </source>
</evidence>
<dbReference type="CDD" id="cd00093">
    <property type="entry name" value="HTH_XRE"/>
    <property type="match status" value="1"/>
</dbReference>
<comment type="caution">
    <text evidence="2">The sequence shown here is derived from an EMBL/GenBank/DDBJ whole genome shotgun (WGS) entry which is preliminary data.</text>
</comment>
<reference evidence="2 3" key="1">
    <citation type="submission" date="2012-10" db="EMBL/GenBank/DDBJ databases">
        <title>Genome sequencing of Tanticharoenia sakaeratensis NBRC 103193.</title>
        <authorList>
            <person name="Azuma Y."/>
            <person name="Hadano H."/>
            <person name="Hirakawa H."/>
            <person name="Matsushita K."/>
        </authorList>
    </citation>
    <scope>NUCLEOTIDE SEQUENCE [LARGE SCALE GENOMIC DNA]</scope>
    <source>
        <strain evidence="2 3">NBRC 103193</strain>
    </source>
</reference>
<evidence type="ECO:0000313" key="3">
    <source>
        <dbReference type="Proteomes" id="UP000032679"/>
    </source>
</evidence>
<dbReference type="InterPro" id="IPR010982">
    <property type="entry name" value="Lambda_DNA-bd_dom_sf"/>
</dbReference>
<gene>
    <name evidence="2" type="ORF">Tasa_041_018</name>
</gene>
<feature type="domain" description="HTH cro/C1-type" evidence="1">
    <location>
        <begin position="8"/>
        <end position="60"/>
    </location>
</feature>
<name>A0A0D6MPJ6_9PROT</name>
<dbReference type="GO" id="GO:0003677">
    <property type="term" value="F:DNA binding"/>
    <property type="evidence" value="ECO:0007669"/>
    <property type="project" value="InterPro"/>
</dbReference>
<keyword evidence="3" id="KW-1185">Reference proteome</keyword>
<sequence>MANALMLIRDARRLNGKSLQEVSSEAGVHFTTWAKWERGRVPAVRVLDVERITGIPREELRPDLFARPNPEAANV</sequence>
<dbReference type="PROSITE" id="PS50943">
    <property type="entry name" value="HTH_CROC1"/>
    <property type="match status" value="1"/>
</dbReference>
<accession>A0A0D6MPJ6</accession>
<dbReference type="InterPro" id="IPR001387">
    <property type="entry name" value="Cro/C1-type_HTH"/>
</dbReference>
<dbReference type="STRING" id="1231623.Tasa_041_018"/>
<evidence type="ECO:0000313" key="2">
    <source>
        <dbReference type="EMBL" id="GAN55223.1"/>
    </source>
</evidence>
<dbReference type="Gene3D" id="1.10.260.40">
    <property type="entry name" value="lambda repressor-like DNA-binding domains"/>
    <property type="match status" value="1"/>
</dbReference>
<dbReference type="SUPFAM" id="SSF47413">
    <property type="entry name" value="lambda repressor-like DNA-binding domains"/>
    <property type="match status" value="1"/>
</dbReference>
<dbReference type="Proteomes" id="UP000032679">
    <property type="component" value="Unassembled WGS sequence"/>
</dbReference>
<dbReference type="SMART" id="SM00530">
    <property type="entry name" value="HTH_XRE"/>
    <property type="match status" value="1"/>
</dbReference>
<proteinExistence type="predicted"/>
<organism evidence="2 3">
    <name type="scientific">Tanticharoenia sakaeratensis NBRC 103193</name>
    <dbReference type="NCBI Taxonomy" id="1231623"/>
    <lineage>
        <taxon>Bacteria</taxon>
        <taxon>Pseudomonadati</taxon>
        <taxon>Pseudomonadota</taxon>
        <taxon>Alphaproteobacteria</taxon>
        <taxon>Acetobacterales</taxon>
        <taxon>Acetobacteraceae</taxon>
        <taxon>Tanticharoenia</taxon>
    </lineage>
</organism>